<evidence type="ECO:0000256" key="2">
    <source>
        <dbReference type="SAM" id="MobiDB-lite"/>
    </source>
</evidence>
<dbReference type="Gene3D" id="3.40.720.10">
    <property type="entry name" value="Alkaline Phosphatase, subunit A"/>
    <property type="match status" value="1"/>
</dbReference>
<protein>
    <submittedName>
        <fullName evidence="4">Acid phosphatase</fullName>
    </submittedName>
</protein>
<dbReference type="PANTHER" id="PTHR31956">
    <property type="entry name" value="NON-SPECIFIC PHOSPHOLIPASE C4-RELATED"/>
    <property type="match status" value="1"/>
</dbReference>
<keyword evidence="3" id="KW-0732">Signal</keyword>
<feature type="region of interest" description="Disordered" evidence="2">
    <location>
        <begin position="268"/>
        <end position="311"/>
    </location>
</feature>
<keyword evidence="1" id="KW-0378">Hydrolase</keyword>
<gene>
    <name evidence="4" type="primary">acpA</name>
    <name evidence="4" type="ORF">KDK_11090</name>
</gene>
<dbReference type="AlphaFoldDB" id="A0A402ADX3"/>
<proteinExistence type="predicted"/>
<evidence type="ECO:0000313" key="4">
    <source>
        <dbReference type="EMBL" id="GCE17309.1"/>
    </source>
</evidence>
<name>A0A402ADX3_9CHLR</name>
<feature type="chain" id="PRO_5019542761" evidence="3">
    <location>
        <begin position="31"/>
        <end position="590"/>
    </location>
</feature>
<dbReference type="OrthoDB" id="9770871at2"/>
<comment type="caution">
    <text evidence="4">The sequence shown here is derived from an EMBL/GenBank/DDBJ whole genome shotgun (WGS) entry which is preliminary data.</text>
</comment>
<dbReference type="Proteomes" id="UP000287188">
    <property type="component" value="Unassembled WGS sequence"/>
</dbReference>
<sequence length="590" mass="65005">MLKLNGKVWIASLLALIGLFGSSLPQAALAAPNQPDIARGVLVRDESGDTTTPIKHVIVIIGENHTYDNVFGTYQPVHGQSVNNLLSEGIVTPSGNLGPNVSKAEQKTATDTKTYNLKPKKTGAYNTLPQPNTTYAQGQPQNVPDARFPANLPNGPYQITKYVPYLNSYVGDPIHRFYQMWQQQDGGKADLYTWVHQTAGDDNGANPPKPIYQGALSMGYYNMSTGDAPYFKQLADTYSSSDNYHQAVMGGTGANHIMLGTGDAAYYQNAQGQPTVPPSNQIENPNPKPGTNNNYTQDGYSGGSYSNCSDRSQPGVGPVQRYIHSLPYAPFRNGDCAPGAYYLLNNYLPGYTPSGQLSSGTPYIVPPQQFPTIGDELSARNVTWKYYGQGMNDGKTPSPYFCGICDPFQYATSIMTTKLKNNLQDFTQFQKDVTNNTLPAVSFIKPDEIHDGHPASSSLSIFENYSKDIVTEVQSNPKLFKDTAIFITFDEGGGYYDSGYIQPLTFFGDGPRIPLMLVSPYAKRGYVDHTYNDHVSLLKFIETNWRLHPLSSRSLDNLPNPRMSDRNPYKPTNGPAIGNLMEMFNFHQDR</sequence>
<dbReference type="EMBL" id="BIFS01000001">
    <property type="protein sequence ID" value="GCE17309.1"/>
    <property type="molecule type" value="Genomic_DNA"/>
</dbReference>
<reference evidence="5" key="1">
    <citation type="submission" date="2018-12" db="EMBL/GenBank/DDBJ databases">
        <title>Tengunoibacter tsumagoiensis gen. nov., sp. nov., Dictyobacter kobayashii sp. nov., D. alpinus sp. nov., and D. joshuensis sp. nov. and description of Dictyobacteraceae fam. nov. within the order Ktedonobacterales isolated from Tengu-no-mugimeshi.</title>
        <authorList>
            <person name="Wang C.M."/>
            <person name="Zheng Y."/>
            <person name="Sakai Y."/>
            <person name="Toyoda A."/>
            <person name="Minakuchi Y."/>
            <person name="Abe K."/>
            <person name="Yokota A."/>
            <person name="Yabe S."/>
        </authorList>
    </citation>
    <scope>NUCLEOTIDE SEQUENCE [LARGE SCALE GENOMIC DNA]</scope>
    <source>
        <strain evidence="5">Uno11</strain>
    </source>
</reference>
<organism evidence="4 5">
    <name type="scientific">Dictyobacter kobayashii</name>
    <dbReference type="NCBI Taxonomy" id="2014872"/>
    <lineage>
        <taxon>Bacteria</taxon>
        <taxon>Bacillati</taxon>
        <taxon>Chloroflexota</taxon>
        <taxon>Ktedonobacteria</taxon>
        <taxon>Ktedonobacterales</taxon>
        <taxon>Dictyobacteraceae</taxon>
        <taxon>Dictyobacter</taxon>
    </lineage>
</organism>
<keyword evidence="5" id="KW-1185">Reference proteome</keyword>
<dbReference type="RefSeq" id="WP_126549014.1">
    <property type="nucleotide sequence ID" value="NZ_BIFS01000001.1"/>
</dbReference>
<dbReference type="PANTHER" id="PTHR31956:SF1">
    <property type="entry name" value="NON-SPECIFIC PHOSPHOLIPASE C1"/>
    <property type="match status" value="1"/>
</dbReference>
<dbReference type="GO" id="GO:0042578">
    <property type="term" value="F:phosphoric ester hydrolase activity"/>
    <property type="evidence" value="ECO:0007669"/>
    <property type="project" value="UniProtKB-ARBA"/>
</dbReference>
<accession>A0A402ADX3</accession>
<evidence type="ECO:0000256" key="1">
    <source>
        <dbReference type="ARBA" id="ARBA00022801"/>
    </source>
</evidence>
<evidence type="ECO:0000313" key="5">
    <source>
        <dbReference type="Proteomes" id="UP000287188"/>
    </source>
</evidence>
<evidence type="ECO:0000256" key="3">
    <source>
        <dbReference type="SAM" id="SignalP"/>
    </source>
</evidence>
<dbReference type="CDD" id="cd16013">
    <property type="entry name" value="AcpA"/>
    <property type="match status" value="1"/>
</dbReference>
<dbReference type="Pfam" id="PF04185">
    <property type="entry name" value="Phosphoesterase"/>
    <property type="match status" value="1"/>
</dbReference>
<dbReference type="InterPro" id="IPR017850">
    <property type="entry name" value="Alkaline_phosphatase_core_sf"/>
</dbReference>
<dbReference type="InterPro" id="IPR007312">
    <property type="entry name" value="Phosphoesterase"/>
</dbReference>
<feature type="signal peptide" evidence="3">
    <location>
        <begin position="1"/>
        <end position="30"/>
    </location>
</feature>